<dbReference type="AlphaFoldDB" id="A0A516X737"/>
<proteinExistence type="predicted"/>
<evidence type="ECO:0000313" key="4">
    <source>
        <dbReference type="EMBL" id="QDQ98882.1"/>
    </source>
</evidence>
<reference evidence="4 5" key="1">
    <citation type="submission" date="2019-07" db="EMBL/GenBank/DDBJ databases">
        <title>Tomitella cavernea sp. nov., an actinomycete isolated from soil.</title>
        <authorList>
            <person name="Cheng J."/>
        </authorList>
    </citation>
    <scope>NUCLEOTIDE SEQUENCE [LARGE SCALE GENOMIC DNA]</scope>
    <source>
        <strain evidence="4 5">HY188</strain>
    </source>
</reference>
<organism evidence="4 5">
    <name type="scientific">Tomitella fengzijianii</name>
    <dbReference type="NCBI Taxonomy" id="2597660"/>
    <lineage>
        <taxon>Bacteria</taxon>
        <taxon>Bacillati</taxon>
        <taxon>Actinomycetota</taxon>
        <taxon>Actinomycetes</taxon>
        <taxon>Mycobacteriales</taxon>
        <taxon>Tomitella</taxon>
    </lineage>
</organism>
<dbReference type="InterPro" id="IPR021949">
    <property type="entry name" value="DUF3566_TM"/>
</dbReference>
<dbReference type="OrthoDB" id="3240216at2"/>
<gene>
    <name evidence="4" type="ORF">FO059_00075</name>
</gene>
<accession>A0A516X737</accession>
<feature type="transmembrane region" description="Helical" evidence="2">
    <location>
        <begin position="195"/>
        <end position="218"/>
    </location>
</feature>
<protein>
    <submittedName>
        <fullName evidence="4">DUF3566 domain-containing protein</fullName>
    </submittedName>
</protein>
<evidence type="ECO:0000256" key="2">
    <source>
        <dbReference type="SAM" id="Phobius"/>
    </source>
</evidence>
<evidence type="ECO:0000313" key="5">
    <source>
        <dbReference type="Proteomes" id="UP000317344"/>
    </source>
</evidence>
<keyword evidence="2" id="KW-0812">Transmembrane</keyword>
<dbReference type="Proteomes" id="UP000317344">
    <property type="component" value="Chromosome"/>
</dbReference>
<feature type="compositionally biased region" description="Basic and acidic residues" evidence="1">
    <location>
        <begin position="1"/>
        <end position="25"/>
    </location>
</feature>
<feature type="region of interest" description="Disordered" evidence="1">
    <location>
        <begin position="1"/>
        <end position="172"/>
    </location>
</feature>
<name>A0A516X737_9ACTN</name>
<sequence>MRERVHQREMSEEHAKPAGEPKRDSGPQSGASKGTPGDAKGAGAGAPRKGRTIASASASVPRRTEQQSSKRPIISGTAAAKLLGKEPQEARPAPETTDAPTSRTSASSATKGGAAAAGRSASGIDGPTSHIDRSSLAATEMPDLGNVRHPAPVDTKLEPESHQRTAVTVGKRRGRGPLRASMQLRSIDPWSALKVSLVVSVALFLVWMVAVAIIYVVLDGMGVWDRLNSGVSDIISTEESSSALVGPGQVFGVAAILGIINIVLLTALSTLGAFIYNMSSEMVGGVEVTLADRD</sequence>
<dbReference type="Pfam" id="PF12089">
    <property type="entry name" value="DUF3566"/>
    <property type="match status" value="1"/>
</dbReference>
<feature type="domain" description="DUF3566" evidence="3">
    <location>
        <begin position="178"/>
        <end position="292"/>
    </location>
</feature>
<feature type="compositionally biased region" description="Low complexity" evidence="1">
    <location>
        <begin position="34"/>
        <end position="47"/>
    </location>
</feature>
<keyword evidence="2" id="KW-0472">Membrane</keyword>
<evidence type="ECO:0000259" key="3">
    <source>
        <dbReference type="Pfam" id="PF12089"/>
    </source>
</evidence>
<dbReference type="KEGG" id="toy:FO059_00075"/>
<reference evidence="4 5" key="2">
    <citation type="submission" date="2019-07" db="EMBL/GenBank/DDBJ databases">
        <authorList>
            <person name="Huang Y."/>
        </authorList>
    </citation>
    <scope>NUCLEOTIDE SEQUENCE [LARGE SCALE GENOMIC DNA]</scope>
    <source>
        <strain evidence="4 5">HY188</strain>
    </source>
</reference>
<dbReference type="EMBL" id="CP041765">
    <property type="protein sequence ID" value="QDQ98882.1"/>
    <property type="molecule type" value="Genomic_DNA"/>
</dbReference>
<keyword evidence="5" id="KW-1185">Reference proteome</keyword>
<feature type="compositionally biased region" description="Low complexity" evidence="1">
    <location>
        <begin position="96"/>
        <end position="123"/>
    </location>
</feature>
<feature type="transmembrane region" description="Helical" evidence="2">
    <location>
        <begin position="250"/>
        <end position="276"/>
    </location>
</feature>
<keyword evidence="2" id="KW-1133">Transmembrane helix</keyword>
<evidence type="ECO:0000256" key="1">
    <source>
        <dbReference type="SAM" id="MobiDB-lite"/>
    </source>
</evidence>